<dbReference type="EMBL" id="LSBH01000006">
    <property type="protein sequence ID" value="OAQ77767.1"/>
    <property type="molecule type" value="Genomic_DNA"/>
</dbReference>
<accession>A0A179GIU4</accession>
<organism evidence="3 5">
    <name type="scientific">Purpureocillium lilacinum</name>
    <name type="common">Paecilomyces lilacinus</name>
    <dbReference type="NCBI Taxonomy" id="33203"/>
    <lineage>
        <taxon>Eukaryota</taxon>
        <taxon>Fungi</taxon>
        <taxon>Dikarya</taxon>
        <taxon>Ascomycota</taxon>
        <taxon>Pezizomycotina</taxon>
        <taxon>Sordariomycetes</taxon>
        <taxon>Hypocreomycetidae</taxon>
        <taxon>Hypocreales</taxon>
        <taxon>Ophiocordycipitaceae</taxon>
        <taxon>Purpureocillium</taxon>
    </lineage>
</organism>
<dbReference type="Pfam" id="PF00903">
    <property type="entry name" value="Glyoxalase"/>
    <property type="match status" value="1"/>
</dbReference>
<dbReference type="Gene3D" id="3.10.180.10">
    <property type="entry name" value="2,3-Dihydroxybiphenyl 1,2-Dioxygenase, domain 1"/>
    <property type="match status" value="1"/>
</dbReference>
<evidence type="ECO:0000313" key="5">
    <source>
        <dbReference type="Proteomes" id="UP000078240"/>
    </source>
</evidence>
<dbReference type="CDD" id="cd06587">
    <property type="entry name" value="VOC"/>
    <property type="match status" value="1"/>
</dbReference>
<evidence type="ECO:0000313" key="6">
    <source>
        <dbReference type="Proteomes" id="UP000245956"/>
    </source>
</evidence>
<evidence type="ECO:0000313" key="3">
    <source>
        <dbReference type="EMBL" id="OAQ77767.1"/>
    </source>
</evidence>
<sequence length="149" mass="15529">MTTPTTSPIGTLSAITLVSEDPAASLAFYQRVLGATLLFQDADSAAVRVPGVAPLLNLLRPSAAEELLVPSAVGTAGSGRRAQMTLATTDLEASMAALRARGLAAFLTGPETKPWGVRTVTFEDPAGHSWEVAQEVVKTTDSHQPEDAE</sequence>
<dbReference type="EMBL" id="LCWV01000031">
    <property type="protein sequence ID" value="PWI65614.1"/>
    <property type="molecule type" value="Genomic_DNA"/>
</dbReference>
<reference evidence="3 5" key="3">
    <citation type="submission" date="2016-01" db="EMBL/GenBank/DDBJ databases">
        <title>Biosynthesis of antibiotic leucinostatins and their inhibition on Phytophthora in bio-control Purpureocillium lilacinum.</title>
        <authorList>
            <person name="Wang G."/>
            <person name="Liu Z."/>
            <person name="Lin R."/>
            <person name="Li E."/>
            <person name="Mao Z."/>
            <person name="Ling J."/>
            <person name="Yin W."/>
            <person name="Xie B."/>
        </authorList>
    </citation>
    <scope>NUCLEOTIDE SEQUENCE [LARGE SCALE GENOMIC DNA]</scope>
    <source>
        <strain evidence="3">PLBJ-1</strain>
    </source>
</reference>
<dbReference type="Proteomes" id="UP000245956">
    <property type="component" value="Unassembled WGS sequence"/>
</dbReference>
<reference evidence="4 6" key="2">
    <citation type="journal article" date="2016" name="Front. Microbiol.">
        <title>Genome and transcriptome sequences reveal the specific parasitism of the nematophagous Purpureocillium lilacinum 36-1.</title>
        <authorList>
            <person name="Xie J."/>
            <person name="Li S."/>
            <person name="Mo C."/>
            <person name="Xiao X."/>
            <person name="Peng D."/>
            <person name="Wang G."/>
            <person name="Xiao Y."/>
        </authorList>
    </citation>
    <scope>NUCLEOTIDE SEQUENCE [LARGE SCALE GENOMIC DNA]</scope>
    <source>
        <strain evidence="4 6">36-1</strain>
    </source>
</reference>
<dbReference type="InterPro" id="IPR004360">
    <property type="entry name" value="Glyas_Fos-R_dOase_dom"/>
</dbReference>
<dbReference type="SUPFAM" id="SSF54593">
    <property type="entry name" value="Glyoxalase/Bleomycin resistance protein/Dihydroxybiphenyl dioxygenase"/>
    <property type="match status" value="1"/>
</dbReference>
<proteinExistence type="predicted"/>
<keyword evidence="7" id="KW-1185">Reference proteome</keyword>
<evidence type="ECO:0000259" key="1">
    <source>
        <dbReference type="PROSITE" id="PS51819"/>
    </source>
</evidence>
<evidence type="ECO:0000313" key="2">
    <source>
        <dbReference type="EMBL" id="KAK4086068.1"/>
    </source>
</evidence>
<protein>
    <submittedName>
        <fullName evidence="3">Glyoxalase-like domain-containing protein</fullName>
    </submittedName>
</protein>
<feature type="domain" description="VOC" evidence="1">
    <location>
        <begin position="11"/>
        <end position="135"/>
    </location>
</feature>
<dbReference type="EMBL" id="JAWRVI010000044">
    <property type="protein sequence ID" value="KAK4086068.1"/>
    <property type="molecule type" value="Genomic_DNA"/>
</dbReference>
<reference evidence="4" key="1">
    <citation type="submission" date="2015-05" db="EMBL/GenBank/DDBJ databases">
        <authorList>
            <person name="Wang D.B."/>
            <person name="Wang M."/>
        </authorList>
    </citation>
    <scope>NUCLEOTIDE SEQUENCE</scope>
    <source>
        <strain evidence="4">36-1</strain>
    </source>
</reference>
<dbReference type="PROSITE" id="PS51819">
    <property type="entry name" value="VOC"/>
    <property type="match status" value="1"/>
</dbReference>
<dbReference type="Proteomes" id="UP001287286">
    <property type="component" value="Unassembled WGS sequence"/>
</dbReference>
<dbReference type="Proteomes" id="UP000078240">
    <property type="component" value="Unassembled WGS sequence"/>
</dbReference>
<dbReference type="InterPro" id="IPR037523">
    <property type="entry name" value="VOC_core"/>
</dbReference>
<evidence type="ECO:0000313" key="4">
    <source>
        <dbReference type="EMBL" id="PWI65614.1"/>
    </source>
</evidence>
<gene>
    <name evidence="4" type="ORF">PCL_06819</name>
    <name evidence="2" type="ORF">Purlil1_9597</name>
    <name evidence="3" type="ORF">VFPBJ_08239</name>
</gene>
<reference evidence="2 7" key="5">
    <citation type="journal article" date="2024" name="Microbiol. Resour. Announc.">
        <title>Genome annotations for the ascomycete fungi Trichoderma harzianum, Trichoderma aggressivum, and Purpureocillium lilacinum.</title>
        <authorList>
            <person name="Beijen E.P.W."/>
            <person name="Ohm R.A."/>
        </authorList>
    </citation>
    <scope>NUCLEOTIDE SEQUENCE [LARGE SCALE GENOMIC DNA]</scope>
    <source>
        <strain evidence="2 7">CBS 150709</strain>
    </source>
</reference>
<dbReference type="AlphaFoldDB" id="A0A179GIU4"/>
<reference evidence="2" key="4">
    <citation type="submission" date="2023-11" db="EMBL/GenBank/DDBJ databases">
        <authorList>
            <person name="Beijen E."/>
            <person name="Ohm R.A."/>
        </authorList>
    </citation>
    <scope>NUCLEOTIDE SEQUENCE</scope>
    <source>
        <strain evidence="2">CBS 150709</strain>
    </source>
</reference>
<evidence type="ECO:0000313" key="7">
    <source>
        <dbReference type="Proteomes" id="UP001287286"/>
    </source>
</evidence>
<dbReference type="InterPro" id="IPR029068">
    <property type="entry name" value="Glyas_Bleomycin-R_OHBP_Dase"/>
</dbReference>
<comment type="caution">
    <text evidence="3">The sequence shown here is derived from an EMBL/GenBank/DDBJ whole genome shotgun (WGS) entry which is preliminary data.</text>
</comment>
<name>A0A179GIU4_PURLI</name>